<dbReference type="Proteomes" id="UP000192660">
    <property type="component" value="Unassembled WGS sequence"/>
</dbReference>
<dbReference type="EMBL" id="FWWY01000001">
    <property type="protein sequence ID" value="SMC07058.1"/>
    <property type="molecule type" value="Genomic_DNA"/>
</dbReference>
<dbReference type="SMART" id="SM00849">
    <property type="entry name" value="Lactamase_B"/>
    <property type="match status" value="1"/>
</dbReference>
<evidence type="ECO:0000313" key="3">
    <source>
        <dbReference type="EMBL" id="SMC07058.1"/>
    </source>
</evidence>
<keyword evidence="4" id="KW-1185">Reference proteome</keyword>
<dbReference type="GO" id="GO:0070813">
    <property type="term" value="P:hydrogen sulfide metabolic process"/>
    <property type="evidence" value="ECO:0007669"/>
    <property type="project" value="TreeGrafter"/>
</dbReference>
<dbReference type="GO" id="GO:0006749">
    <property type="term" value="P:glutathione metabolic process"/>
    <property type="evidence" value="ECO:0007669"/>
    <property type="project" value="InterPro"/>
</dbReference>
<dbReference type="InterPro" id="IPR001279">
    <property type="entry name" value="Metallo-B-lactamas"/>
</dbReference>
<evidence type="ECO:0000256" key="1">
    <source>
        <dbReference type="ARBA" id="ARBA00022723"/>
    </source>
</evidence>
<sequence length="272" mass="30385">MIFRQHLWGDQSQASYFLACPGKGVAAVIDPAWDISPYLQDAEQFGLKITLVLDTHIHADHISGARRLCAETNAHLVAHELAPFVYPVDRVKDGDILEVGNVALRVVHTPGHTPEHIALLGTDRSRNPHMPWFLLTGHSLMVGDVGRPDLAPQESAQSMYETLHDRLNMLPDYIEVWPGAYAGSVCGRGLSGKPHSTLGYERETNPAFRYLDAKDLEQFLLQNLPPKPRQFHLIREINRGNADPREYWDLARSSDLTRAAEVNVVIKDGMSS</sequence>
<feature type="domain" description="Metallo-beta-lactamase" evidence="2">
    <location>
        <begin position="12"/>
        <end position="180"/>
    </location>
</feature>
<dbReference type="PANTHER" id="PTHR43084">
    <property type="entry name" value="PERSULFIDE DIOXYGENASE ETHE1"/>
    <property type="match status" value="1"/>
</dbReference>
<dbReference type="InterPro" id="IPR036866">
    <property type="entry name" value="RibonucZ/Hydroxyglut_hydro"/>
</dbReference>
<dbReference type="OrthoDB" id="9802248at2"/>
<keyword evidence="1" id="KW-0479">Metal-binding</keyword>
<dbReference type="GO" id="GO:0046872">
    <property type="term" value="F:metal ion binding"/>
    <property type="evidence" value="ECO:0007669"/>
    <property type="project" value="UniProtKB-KW"/>
</dbReference>
<organism evidence="3 4">
    <name type="scientific">Sulfobacillus thermosulfidooxidans (strain DSM 9293 / VKM B-1269 / AT-1)</name>
    <dbReference type="NCBI Taxonomy" id="929705"/>
    <lineage>
        <taxon>Bacteria</taxon>
        <taxon>Bacillati</taxon>
        <taxon>Bacillota</taxon>
        <taxon>Clostridia</taxon>
        <taxon>Eubacteriales</taxon>
        <taxon>Clostridiales Family XVII. Incertae Sedis</taxon>
        <taxon>Sulfobacillus</taxon>
    </lineage>
</organism>
<dbReference type="GO" id="GO:0050313">
    <property type="term" value="F:sulfur dioxygenase activity"/>
    <property type="evidence" value="ECO:0007669"/>
    <property type="project" value="InterPro"/>
</dbReference>
<dbReference type="Gene3D" id="3.60.15.10">
    <property type="entry name" value="Ribonuclease Z/Hydroxyacylglutathione hydrolase-like"/>
    <property type="match status" value="1"/>
</dbReference>
<evidence type="ECO:0000259" key="2">
    <source>
        <dbReference type="SMART" id="SM00849"/>
    </source>
</evidence>
<dbReference type="AlphaFoldDB" id="A0A1W1WL64"/>
<proteinExistence type="predicted"/>
<dbReference type="PANTHER" id="PTHR43084:SF1">
    <property type="entry name" value="PERSULFIDE DIOXYGENASE ETHE1, MITOCHONDRIAL"/>
    <property type="match status" value="1"/>
</dbReference>
<accession>A0A1W1WL64</accession>
<dbReference type="InterPro" id="IPR044528">
    <property type="entry name" value="POD-like_MBL-fold"/>
</dbReference>
<dbReference type="SUPFAM" id="SSF56281">
    <property type="entry name" value="Metallo-hydrolase/oxidoreductase"/>
    <property type="match status" value="1"/>
</dbReference>
<name>A0A1W1WL64_SULTA</name>
<gene>
    <name evidence="3" type="ORF">SAMN00768000_3180</name>
</gene>
<dbReference type="InterPro" id="IPR051682">
    <property type="entry name" value="Mito_Persulfide_Diox"/>
</dbReference>
<evidence type="ECO:0000313" key="4">
    <source>
        <dbReference type="Proteomes" id="UP000192660"/>
    </source>
</evidence>
<dbReference type="STRING" id="28034.BFX07_06265"/>
<reference evidence="4" key="1">
    <citation type="submission" date="2017-04" db="EMBL/GenBank/DDBJ databases">
        <authorList>
            <person name="Varghese N."/>
            <person name="Submissions S."/>
        </authorList>
    </citation>
    <scope>NUCLEOTIDE SEQUENCE [LARGE SCALE GENOMIC DNA]</scope>
    <source>
        <strain evidence="4">DSM 9293</strain>
    </source>
</reference>
<dbReference type="CDD" id="cd07724">
    <property type="entry name" value="POD-like_MBL-fold"/>
    <property type="match status" value="1"/>
</dbReference>
<dbReference type="RefSeq" id="WP_020374900.1">
    <property type="nucleotide sequence ID" value="NZ_FWWY01000001.1"/>
</dbReference>
<dbReference type="Pfam" id="PF00753">
    <property type="entry name" value="Lactamase_B"/>
    <property type="match status" value="1"/>
</dbReference>
<protein>
    <submittedName>
        <fullName evidence="3">Glyoxylase, beta-lactamase superfamily II</fullName>
    </submittedName>
</protein>